<reference evidence="1" key="1">
    <citation type="submission" date="2015-10" db="EMBL/GenBank/DDBJ databases">
        <title>EvidentialGene: Evidence-directed Construction of Complete mRNA Transcriptomes without Genomes.</title>
        <authorList>
            <person name="Gilbert D.G."/>
        </authorList>
    </citation>
    <scope>NUCLEOTIDE SEQUENCE</scope>
</reference>
<organism evidence="1">
    <name type="scientific">Daphnia magna</name>
    <dbReference type="NCBI Taxonomy" id="35525"/>
    <lineage>
        <taxon>Eukaryota</taxon>
        <taxon>Metazoa</taxon>
        <taxon>Ecdysozoa</taxon>
        <taxon>Arthropoda</taxon>
        <taxon>Crustacea</taxon>
        <taxon>Branchiopoda</taxon>
        <taxon>Diplostraca</taxon>
        <taxon>Cladocera</taxon>
        <taxon>Anomopoda</taxon>
        <taxon>Daphniidae</taxon>
        <taxon>Daphnia</taxon>
    </lineage>
</organism>
<name>A0A0P5U4X4_9CRUS</name>
<dbReference type="AlphaFoldDB" id="A0A0P5U4X4"/>
<proteinExistence type="predicted"/>
<accession>A0A0P5U4X4</accession>
<protein>
    <submittedName>
        <fullName evidence="1">Uncharacterized protein</fullName>
    </submittedName>
</protein>
<sequence>MCSRLIWISPDVSRSDTLHTPPAPLDLTPPQGTRGDASPYVLPCSLDGLATALAQPIGQLLQGSLD</sequence>
<dbReference type="EMBL" id="GDIQ01003067">
    <property type="protein sequence ID" value="JAN91670.1"/>
    <property type="molecule type" value="Transcribed_RNA"/>
</dbReference>
<evidence type="ECO:0000313" key="1">
    <source>
        <dbReference type="EMBL" id="JAN91670.1"/>
    </source>
</evidence>